<evidence type="ECO:0000313" key="2">
    <source>
        <dbReference type="EMBL" id="KZV30065.1"/>
    </source>
</evidence>
<dbReference type="EMBL" id="KV008753">
    <property type="protein sequence ID" value="KZV30065.1"/>
    <property type="molecule type" value="Genomic_DNA"/>
</dbReference>
<gene>
    <name evidence="2" type="ORF">F511_06570</name>
</gene>
<reference evidence="2 3" key="1">
    <citation type="journal article" date="2015" name="Proc. Natl. Acad. Sci. U.S.A.">
        <title>The resurrection genome of Boea hygrometrica: A blueprint for survival of dehydration.</title>
        <authorList>
            <person name="Xiao L."/>
            <person name="Yang G."/>
            <person name="Zhang L."/>
            <person name="Yang X."/>
            <person name="Zhao S."/>
            <person name="Ji Z."/>
            <person name="Zhou Q."/>
            <person name="Hu M."/>
            <person name="Wang Y."/>
            <person name="Chen M."/>
            <person name="Xu Y."/>
            <person name="Jin H."/>
            <person name="Xiao X."/>
            <person name="Hu G."/>
            <person name="Bao F."/>
            <person name="Hu Y."/>
            <person name="Wan P."/>
            <person name="Li L."/>
            <person name="Deng X."/>
            <person name="Kuang T."/>
            <person name="Xiang C."/>
            <person name="Zhu J.K."/>
            <person name="Oliver M.J."/>
            <person name="He Y."/>
        </authorList>
    </citation>
    <scope>NUCLEOTIDE SEQUENCE [LARGE SCALE GENOMIC DNA]</scope>
    <source>
        <strain evidence="3">cv. XS01</strain>
    </source>
</reference>
<evidence type="ECO:0000313" key="3">
    <source>
        <dbReference type="Proteomes" id="UP000250235"/>
    </source>
</evidence>
<evidence type="ECO:0000256" key="1">
    <source>
        <dbReference type="SAM" id="MobiDB-lite"/>
    </source>
</evidence>
<organism evidence="2 3">
    <name type="scientific">Dorcoceras hygrometricum</name>
    <dbReference type="NCBI Taxonomy" id="472368"/>
    <lineage>
        <taxon>Eukaryota</taxon>
        <taxon>Viridiplantae</taxon>
        <taxon>Streptophyta</taxon>
        <taxon>Embryophyta</taxon>
        <taxon>Tracheophyta</taxon>
        <taxon>Spermatophyta</taxon>
        <taxon>Magnoliopsida</taxon>
        <taxon>eudicotyledons</taxon>
        <taxon>Gunneridae</taxon>
        <taxon>Pentapetalae</taxon>
        <taxon>asterids</taxon>
        <taxon>lamiids</taxon>
        <taxon>Lamiales</taxon>
        <taxon>Gesneriaceae</taxon>
        <taxon>Didymocarpoideae</taxon>
        <taxon>Trichosporeae</taxon>
        <taxon>Loxocarpinae</taxon>
        <taxon>Dorcoceras</taxon>
    </lineage>
</organism>
<feature type="compositionally biased region" description="Basic and acidic residues" evidence="1">
    <location>
        <begin position="225"/>
        <end position="240"/>
    </location>
</feature>
<accession>A0A2Z7B6D9</accession>
<dbReference type="AlphaFoldDB" id="A0A2Z7B6D9"/>
<sequence length="255" mass="27344">MLATADCSPTSCSTAVRSDVVFSLSQHFAQQLVHLHCNSWEEVLSTGCPDAVLLVQPDEGVLDLVVDRIGDNLPQSTEKSRILVIPVGARHKCQQGPNKIQKTKKVATGCRKTPGGGRTAVAVGNAQRAAAAARRPQLVRRRGAQPRACLAHHDAWPCASTRPPRNRLRVVAGHVRPPCTASARDAGFRRTRRPAAVDRQSGPRPEVRILRQPALEGLKNSTRTESPRRGDRNKSDHEAAARAAAGGGAWLSAAA</sequence>
<proteinExistence type="predicted"/>
<keyword evidence="3" id="KW-1185">Reference proteome</keyword>
<feature type="region of interest" description="Disordered" evidence="1">
    <location>
        <begin position="179"/>
        <end position="255"/>
    </location>
</feature>
<name>A0A2Z7B6D9_9LAMI</name>
<protein>
    <submittedName>
        <fullName evidence="2">Uncharacterized protein</fullName>
    </submittedName>
</protein>
<dbReference type="Proteomes" id="UP000250235">
    <property type="component" value="Unassembled WGS sequence"/>
</dbReference>